<dbReference type="InterPro" id="IPR017452">
    <property type="entry name" value="GPCR_Rhodpsn_7TM"/>
</dbReference>
<evidence type="ECO:0000256" key="1">
    <source>
        <dbReference type="ARBA" id="ARBA00004370"/>
    </source>
</evidence>
<accession>A0A814AVB3</accession>
<dbReference type="PROSITE" id="PS50262">
    <property type="entry name" value="G_PROTEIN_RECEP_F1_2"/>
    <property type="match status" value="1"/>
</dbReference>
<comment type="subcellular location">
    <subcellularLocation>
        <location evidence="1">Membrane</location>
    </subcellularLocation>
</comment>
<dbReference type="AlphaFoldDB" id="A0A814AVB3"/>
<sequence>MLDRNISETLDHISIQVNRYFSIFIFLFGTTGNILNCLVLSRPSLRSNPCTFYFLISSIANIISITCGLTSRILSGWNMDLTSTNAFLCKFRAFIMLVSRSIAFWLIALATVDRWLLSSYRHQRRQYSSLKNAQQGTIAIIILSSFLYCQVLYCYDANMILAPLRCYGKTITCRLVTDLTYALVTILCPLLIMCIFGLMTISNIGRIHSNKSTQSKLLDINDKNKKTIKPKKQKRKRIDRYLRHVLFVQIIFLTILTIPQVIEKLYTTLTMNQTKSSLNVTIDNFIYNIVLLLTYLASGMPFYIYTLSGGNTFRNALMDLFKTK</sequence>
<name>A0A814AVB3_9BILA</name>
<evidence type="ECO:0000256" key="2">
    <source>
        <dbReference type="ARBA" id="ARBA00022692"/>
    </source>
</evidence>
<feature type="domain" description="G-protein coupled receptors family 1 profile" evidence="6">
    <location>
        <begin position="32"/>
        <end position="305"/>
    </location>
</feature>
<evidence type="ECO:0000313" key="7">
    <source>
        <dbReference type="EMBL" id="CAF0917271.1"/>
    </source>
</evidence>
<comment type="caution">
    <text evidence="7">The sequence shown here is derived from an EMBL/GenBank/DDBJ whole genome shotgun (WGS) entry which is preliminary data.</text>
</comment>
<protein>
    <recommendedName>
        <fullName evidence="6">G-protein coupled receptors family 1 profile domain-containing protein</fullName>
    </recommendedName>
</protein>
<organism evidence="7 9">
    <name type="scientific">Adineta steineri</name>
    <dbReference type="NCBI Taxonomy" id="433720"/>
    <lineage>
        <taxon>Eukaryota</taxon>
        <taxon>Metazoa</taxon>
        <taxon>Spiralia</taxon>
        <taxon>Gnathifera</taxon>
        <taxon>Rotifera</taxon>
        <taxon>Eurotatoria</taxon>
        <taxon>Bdelloidea</taxon>
        <taxon>Adinetida</taxon>
        <taxon>Adinetidae</taxon>
        <taxon>Adineta</taxon>
    </lineage>
</organism>
<feature type="transmembrane region" description="Helical" evidence="5">
    <location>
        <begin position="138"/>
        <end position="161"/>
    </location>
</feature>
<keyword evidence="3 5" id="KW-1133">Transmembrane helix</keyword>
<feature type="transmembrane region" description="Helical" evidence="5">
    <location>
        <begin position="52"/>
        <end position="74"/>
    </location>
</feature>
<feature type="transmembrane region" description="Helical" evidence="5">
    <location>
        <begin position="241"/>
        <end position="262"/>
    </location>
</feature>
<dbReference type="InterPro" id="IPR000276">
    <property type="entry name" value="GPCR_Rhodpsn"/>
</dbReference>
<feature type="transmembrane region" description="Helical" evidence="5">
    <location>
        <begin position="181"/>
        <end position="201"/>
    </location>
</feature>
<proteinExistence type="predicted"/>
<keyword evidence="2 5" id="KW-0812">Transmembrane</keyword>
<dbReference type="SUPFAM" id="SSF81321">
    <property type="entry name" value="Family A G protein-coupled receptor-like"/>
    <property type="match status" value="1"/>
</dbReference>
<dbReference type="Proteomes" id="UP000663832">
    <property type="component" value="Unassembled WGS sequence"/>
</dbReference>
<evidence type="ECO:0000256" key="3">
    <source>
        <dbReference type="ARBA" id="ARBA00022989"/>
    </source>
</evidence>
<dbReference type="InterPro" id="IPR052954">
    <property type="entry name" value="GPCR-Ligand_Int"/>
</dbReference>
<dbReference type="EMBL" id="CAJNOM010000048">
    <property type="protein sequence ID" value="CAF0917271.1"/>
    <property type="molecule type" value="Genomic_DNA"/>
</dbReference>
<feature type="transmembrane region" description="Helical" evidence="5">
    <location>
        <begin position="285"/>
        <end position="305"/>
    </location>
</feature>
<evidence type="ECO:0000313" key="9">
    <source>
        <dbReference type="Proteomes" id="UP000663832"/>
    </source>
</evidence>
<dbReference type="EMBL" id="CAJNOI010000064">
    <property type="protein sequence ID" value="CAF0982120.1"/>
    <property type="molecule type" value="Genomic_DNA"/>
</dbReference>
<evidence type="ECO:0000313" key="8">
    <source>
        <dbReference type="EMBL" id="CAF0982120.1"/>
    </source>
</evidence>
<keyword evidence="9" id="KW-1185">Reference proteome</keyword>
<dbReference type="Gene3D" id="1.20.1070.10">
    <property type="entry name" value="Rhodopsin 7-helix transmembrane proteins"/>
    <property type="match status" value="1"/>
</dbReference>
<reference evidence="7" key="1">
    <citation type="submission" date="2021-02" db="EMBL/GenBank/DDBJ databases">
        <authorList>
            <person name="Nowell W R."/>
        </authorList>
    </citation>
    <scope>NUCLEOTIDE SEQUENCE</scope>
</reference>
<feature type="transmembrane region" description="Helical" evidence="5">
    <location>
        <begin position="94"/>
        <end position="117"/>
    </location>
</feature>
<evidence type="ECO:0000256" key="4">
    <source>
        <dbReference type="ARBA" id="ARBA00023136"/>
    </source>
</evidence>
<dbReference type="Proteomes" id="UP000663877">
    <property type="component" value="Unassembled WGS sequence"/>
</dbReference>
<dbReference type="PANTHER" id="PTHR46641">
    <property type="entry name" value="FMRFAMIDE RECEPTOR-RELATED"/>
    <property type="match status" value="1"/>
</dbReference>
<keyword evidence="4 5" id="KW-0472">Membrane</keyword>
<dbReference type="OrthoDB" id="10084898at2759"/>
<gene>
    <name evidence="8" type="ORF">BJG266_LOCUS14927</name>
    <name evidence="7" type="ORF">QVE165_LOCUS10339</name>
</gene>
<feature type="transmembrane region" description="Helical" evidence="5">
    <location>
        <begin position="20"/>
        <end position="40"/>
    </location>
</feature>
<dbReference type="Pfam" id="PF00001">
    <property type="entry name" value="7tm_1"/>
    <property type="match status" value="1"/>
</dbReference>
<evidence type="ECO:0000259" key="6">
    <source>
        <dbReference type="PROSITE" id="PS50262"/>
    </source>
</evidence>
<dbReference type="GO" id="GO:0016020">
    <property type="term" value="C:membrane"/>
    <property type="evidence" value="ECO:0007669"/>
    <property type="project" value="UniProtKB-SubCell"/>
</dbReference>
<dbReference type="GO" id="GO:0004930">
    <property type="term" value="F:G protein-coupled receptor activity"/>
    <property type="evidence" value="ECO:0007669"/>
    <property type="project" value="InterPro"/>
</dbReference>
<evidence type="ECO:0000256" key="5">
    <source>
        <dbReference type="SAM" id="Phobius"/>
    </source>
</evidence>